<accession>A0A0F9Q741</accession>
<comment type="caution">
    <text evidence="1">The sequence shown here is derived from an EMBL/GenBank/DDBJ whole genome shotgun (WGS) entry which is preliminary data.</text>
</comment>
<organism evidence="1">
    <name type="scientific">marine sediment metagenome</name>
    <dbReference type="NCBI Taxonomy" id="412755"/>
    <lineage>
        <taxon>unclassified sequences</taxon>
        <taxon>metagenomes</taxon>
        <taxon>ecological metagenomes</taxon>
    </lineage>
</organism>
<evidence type="ECO:0000313" key="1">
    <source>
        <dbReference type="EMBL" id="KKN09076.1"/>
    </source>
</evidence>
<name>A0A0F9Q741_9ZZZZ</name>
<sequence>MNFKNQIDKDIRTVEKRSQLDKTLKQKTWYNKTDFLITRYKEYLSNDSPEINFDLKVLLTSEYPKVCPRCFAEEKIVNYCGKIFLKNIWEQEGKKYVMICHEHMSNTNAWKENLGIAHFFIGQVWVWWAAQQNVIIKEYDKKK</sequence>
<dbReference type="EMBL" id="LAZR01004385">
    <property type="protein sequence ID" value="KKN09076.1"/>
    <property type="molecule type" value="Genomic_DNA"/>
</dbReference>
<proteinExistence type="predicted"/>
<dbReference type="AlphaFoldDB" id="A0A0F9Q741"/>
<gene>
    <name evidence="1" type="ORF">LCGC14_1050190</name>
</gene>
<protein>
    <submittedName>
        <fullName evidence="1">Uncharacterized protein</fullName>
    </submittedName>
</protein>
<reference evidence="1" key="1">
    <citation type="journal article" date="2015" name="Nature">
        <title>Complex archaea that bridge the gap between prokaryotes and eukaryotes.</title>
        <authorList>
            <person name="Spang A."/>
            <person name="Saw J.H."/>
            <person name="Jorgensen S.L."/>
            <person name="Zaremba-Niedzwiedzka K."/>
            <person name="Martijn J."/>
            <person name="Lind A.E."/>
            <person name="van Eijk R."/>
            <person name="Schleper C."/>
            <person name="Guy L."/>
            <person name="Ettema T.J."/>
        </authorList>
    </citation>
    <scope>NUCLEOTIDE SEQUENCE</scope>
</reference>